<keyword evidence="1" id="KW-1133">Transmembrane helix</keyword>
<dbReference type="PANTHER" id="PTHR39153">
    <property type="entry name" value="AGR244WP"/>
    <property type="match status" value="1"/>
</dbReference>
<comment type="caution">
    <text evidence="2">The sequence shown here is derived from an EMBL/GenBank/DDBJ whole genome shotgun (WGS) entry which is preliminary data.</text>
</comment>
<evidence type="ECO:0000313" key="3">
    <source>
        <dbReference type="Proteomes" id="UP001221757"/>
    </source>
</evidence>
<gene>
    <name evidence="2" type="ORF">B0H17DRAFT_267927</name>
</gene>
<dbReference type="EMBL" id="JARKIE010000021">
    <property type="protein sequence ID" value="KAJ7699898.1"/>
    <property type="molecule type" value="Genomic_DNA"/>
</dbReference>
<organism evidence="2 3">
    <name type="scientific">Mycena rosella</name>
    <name type="common">Pink bonnet</name>
    <name type="synonym">Agaricus rosellus</name>
    <dbReference type="NCBI Taxonomy" id="1033263"/>
    <lineage>
        <taxon>Eukaryota</taxon>
        <taxon>Fungi</taxon>
        <taxon>Dikarya</taxon>
        <taxon>Basidiomycota</taxon>
        <taxon>Agaricomycotina</taxon>
        <taxon>Agaricomycetes</taxon>
        <taxon>Agaricomycetidae</taxon>
        <taxon>Agaricales</taxon>
        <taxon>Marasmiineae</taxon>
        <taxon>Mycenaceae</taxon>
        <taxon>Mycena</taxon>
    </lineage>
</organism>
<keyword evidence="3" id="KW-1185">Reference proteome</keyword>
<accession>A0AAD7GL55</accession>
<dbReference type="PANTHER" id="PTHR39153:SF1">
    <property type="entry name" value="AGR244WP"/>
    <property type="match status" value="1"/>
</dbReference>
<dbReference type="InterPro" id="IPR038882">
    <property type="entry name" value="Rcf3"/>
</dbReference>
<keyword evidence="1" id="KW-0472">Membrane</keyword>
<protein>
    <submittedName>
        <fullName evidence="2">Uncharacterized protein</fullName>
    </submittedName>
</protein>
<evidence type="ECO:0000313" key="2">
    <source>
        <dbReference type="EMBL" id="KAJ7699898.1"/>
    </source>
</evidence>
<reference evidence="2" key="1">
    <citation type="submission" date="2023-03" db="EMBL/GenBank/DDBJ databases">
        <title>Massive genome expansion in bonnet fungi (Mycena s.s.) driven by repeated elements and novel gene families across ecological guilds.</title>
        <authorList>
            <consortium name="Lawrence Berkeley National Laboratory"/>
            <person name="Harder C.B."/>
            <person name="Miyauchi S."/>
            <person name="Viragh M."/>
            <person name="Kuo A."/>
            <person name="Thoen E."/>
            <person name="Andreopoulos B."/>
            <person name="Lu D."/>
            <person name="Skrede I."/>
            <person name="Drula E."/>
            <person name="Henrissat B."/>
            <person name="Morin E."/>
            <person name="Kohler A."/>
            <person name="Barry K."/>
            <person name="LaButti K."/>
            <person name="Morin E."/>
            <person name="Salamov A."/>
            <person name="Lipzen A."/>
            <person name="Mereny Z."/>
            <person name="Hegedus B."/>
            <person name="Baldrian P."/>
            <person name="Stursova M."/>
            <person name="Weitz H."/>
            <person name="Taylor A."/>
            <person name="Grigoriev I.V."/>
            <person name="Nagy L.G."/>
            <person name="Martin F."/>
            <person name="Kauserud H."/>
        </authorList>
    </citation>
    <scope>NUCLEOTIDE SEQUENCE</scope>
    <source>
        <strain evidence="2">CBHHK067</strain>
    </source>
</reference>
<dbReference type="Proteomes" id="UP001221757">
    <property type="component" value="Unassembled WGS sequence"/>
</dbReference>
<dbReference type="AlphaFoldDB" id="A0AAD7GL55"/>
<sequence>MSTSRFRLREDVEQAYTVQTRSAVEGALRGSAIGVGLTIITHYSWPWFRRQTFQFKGFLVCTCTVFGLVIGAEKALQEYEAVRRWEENTIRKEARLDLARRGIIPTETAIKKWRADNSAPVENSEQN</sequence>
<feature type="transmembrane region" description="Helical" evidence="1">
    <location>
        <begin position="26"/>
        <end position="45"/>
    </location>
</feature>
<proteinExistence type="predicted"/>
<name>A0AAD7GL55_MYCRO</name>
<evidence type="ECO:0000256" key="1">
    <source>
        <dbReference type="SAM" id="Phobius"/>
    </source>
</evidence>
<keyword evidence="1" id="KW-0812">Transmembrane</keyword>